<dbReference type="EMBL" id="JBHTAT010000001">
    <property type="protein sequence ID" value="MFC7254456.1"/>
    <property type="molecule type" value="Genomic_DNA"/>
</dbReference>
<organism evidence="3 4">
    <name type="scientific">Haloplanus litoreus</name>
    <dbReference type="NCBI Taxonomy" id="767515"/>
    <lineage>
        <taxon>Archaea</taxon>
        <taxon>Methanobacteriati</taxon>
        <taxon>Methanobacteriota</taxon>
        <taxon>Stenosarchaea group</taxon>
        <taxon>Halobacteria</taxon>
        <taxon>Halobacteriales</taxon>
        <taxon>Haloferacaceae</taxon>
        <taxon>Haloplanus</taxon>
    </lineage>
</organism>
<keyword evidence="1" id="KW-0472">Membrane</keyword>
<dbReference type="InterPro" id="IPR055713">
    <property type="entry name" value="DUF7289"/>
</dbReference>
<dbReference type="Proteomes" id="UP001596434">
    <property type="component" value="Unassembled WGS sequence"/>
</dbReference>
<dbReference type="Pfam" id="PF23981">
    <property type="entry name" value="DUF7305"/>
    <property type="match status" value="1"/>
</dbReference>
<evidence type="ECO:0000313" key="4">
    <source>
        <dbReference type="Proteomes" id="UP001596434"/>
    </source>
</evidence>
<dbReference type="RefSeq" id="WP_379702660.1">
    <property type="nucleotide sequence ID" value="NZ_JBHTAT010000001.1"/>
</dbReference>
<comment type="caution">
    <text evidence="3">The sequence shown here is derived from an EMBL/GenBank/DDBJ whole genome shotgun (WGS) entry which is preliminary data.</text>
</comment>
<reference evidence="3 4" key="1">
    <citation type="journal article" date="2019" name="Int. J. Syst. Evol. Microbiol.">
        <title>The Global Catalogue of Microorganisms (GCM) 10K type strain sequencing project: providing services to taxonomists for standard genome sequencing and annotation.</title>
        <authorList>
            <consortium name="The Broad Institute Genomics Platform"/>
            <consortium name="The Broad Institute Genome Sequencing Center for Infectious Disease"/>
            <person name="Wu L."/>
            <person name="Ma J."/>
        </authorList>
    </citation>
    <scope>NUCLEOTIDE SEQUENCE [LARGE SCALE GENOMIC DNA]</scope>
    <source>
        <strain evidence="3 4">GX21</strain>
    </source>
</reference>
<dbReference type="AlphaFoldDB" id="A0ABD5ZVK4"/>
<accession>A0ABD5ZVK4</accession>
<evidence type="ECO:0000313" key="3">
    <source>
        <dbReference type="EMBL" id="MFC7254456.1"/>
    </source>
</evidence>
<keyword evidence="1" id="KW-1133">Transmembrane helix</keyword>
<dbReference type="Pfam" id="PF23960">
    <property type="entry name" value="DUF7289"/>
    <property type="match status" value="1"/>
</dbReference>
<sequence length="664" mass="67367">MSREARAQSSVIGVVLILGVVVAGTTGVLLIGGEALRDVQDRTKASLAELTMSSVDAEVSEVALGYADSRRVSLGGRGRATLDESAGRITVERVGSNATGPPIVNTTLGAVEYRSSGTTVAYQGGGVWRAGAGRSTMVSPPEFHYRWGTGSGSDPTLTFPIVALRGEAGSAEALRFEDGPTYAAFPNASAGMANPLSSGSVRVTVRSEYYRGWADYFRTRTDADTVRVYDANRSVAVVLSVPTRGREIGDSIAARSPTVTVQGGATVDSYNSSEGTYATTRGENGSVYVGEDLVNAGGGTIYGDMRVDGDFEGGGGIEVTGRLIADGDADLTGGGVTVDDELIADGDLRLGGGGHLDSPATVSGRVVETGGGVSVDAPVVAGGDYVSSSGTIGADVHVGGDFYPANGQNIDGDVTAAGSFEDGAVYPNVDGNVVENGPRPNLGAVSAARELTPPDLRPIDDAVATKVAAAAGSNDNDGSDAARIEAGNCGGAHAACTLTNGTYHLDDLELSGGDSLTFDTTGGPVSVVVDGDVSTSGGSPVDVVGSNAVHVYATGDYEIRTDWTSVGDRGDQIWLYGTSSSTVTVRSGADFYGVIYAPGNQDISVRGGAEVYGGIVGGVSDVQGGTAVHYDTVLADQKPELTGGGGAPVTFLHVTVNEIRVEDG</sequence>
<gene>
    <name evidence="3" type="ORF">ACFQKE_03930</name>
</gene>
<keyword evidence="1" id="KW-0812">Transmembrane</keyword>
<proteinExistence type="predicted"/>
<dbReference type="InterPro" id="IPR055729">
    <property type="entry name" value="DUF7305"/>
</dbReference>
<name>A0ABD5ZVK4_9EURY</name>
<evidence type="ECO:0000259" key="2">
    <source>
        <dbReference type="Pfam" id="PF23981"/>
    </source>
</evidence>
<feature type="domain" description="DUF7305" evidence="2">
    <location>
        <begin position="455"/>
        <end position="636"/>
    </location>
</feature>
<protein>
    <recommendedName>
        <fullName evidence="2">DUF7305 domain-containing protein</fullName>
    </recommendedName>
</protein>
<keyword evidence="4" id="KW-1185">Reference proteome</keyword>
<dbReference type="GeneID" id="96952770"/>
<evidence type="ECO:0000256" key="1">
    <source>
        <dbReference type="SAM" id="Phobius"/>
    </source>
</evidence>
<feature type="transmembrane region" description="Helical" evidence="1">
    <location>
        <begin position="12"/>
        <end position="32"/>
    </location>
</feature>